<evidence type="ECO:0000256" key="3">
    <source>
        <dbReference type="ARBA" id="ARBA00022677"/>
    </source>
</evidence>
<organism evidence="6 7">
    <name type="scientific">Erythroxylum novogranatense</name>
    <dbReference type="NCBI Taxonomy" id="1862640"/>
    <lineage>
        <taxon>Eukaryota</taxon>
        <taxon>Viridiplantae</taxon>
        <taxon>Streptophyta</taxon>
        <taxon>Embryophyta</taxon>
        <taxon>Tracheophyta</taxon>
        <taxon>Spermatophyta</taxon>
        <taxon>Magnoliopsida</taxon>
        <taxon>eudicotyledons</taxon>
        <taxon>Gunneridae</taxon>
        <taxon>Pentapetalae</taxon>
        <taxon>rosids</taxon>
        <taxon>fabids</taxon>
        <taxon>Malpighiales</taxon>
        <taxon>Erythroxylaceae</taxon>
        <taxon>Erythroxylum</taxon>
    </lineage>
</organism>
<feature type="transmembrane region" description="Helical" evidence="5">
    <location>
        <begin position="37"/>
        <end position="58"/>
    </location>
</feature>
<dbReference type="InterPro" id="IPR019363">
    <property type="entry name" value="LDAH"/>
</dbReference>
<evidence type="ECO:0000313" key="6">
    <source>
        <dbReference type="EMBL" id="KAJ8899124.1"/>
    </source>
</evidence>
<gene>
    <name evidence="6" type="ORF">K2173_010564</name>
</gene>
<feature type="transmembrane region" description="Helical" evidence="5">
    <location>
        <begin position="64"/>
        <end position="84"/>
    </location>
</feature>
<dbReference type="Pfam" id="PF10230">
    <property type="entry name" value="LIDHydrolase"/>
    <property type="match status" value="1"/>
</dbReference>
<keyword evidence="5" id="KW-0472">Membrane</keyword>
<proteinExistence type="inferred from homology"/>
<keyword evidence="7" id="KW-1185">Reference proteome</keyword>
<evidence type="ECO:0000256" key="2">
    <source>
        <dbReference type="ARBA" id="ARBA00008300"/>
    </source>
</evidence>
<dbReference type="InterPro" id="IPR029058">
    <property type="entry name" value="AB_hydrolase_fold"/>
</dbReference>
<evidence type="ECO:0000256" key="1">
    <source>
        <dbReference type="ARBA" id="ARBA00004502"/>
    </source>
</evidence>
<name>A0AAV8UAQ5_9ROSI</name>
<dbReference type="PANTHER" id="PTHR13390:SF0">
    <property type="entry name" value="LIPID DROPLET-ASSOCIATED HYDROLASE"/>
    <property type="match status" value="1"/>
</dbReference>
<dbReference type="GO" id="GO:0019915">
    <property type="term" value="P:lipid storage"/>
    <property type="evidence" value="ECO:0007669"/>
    <property type="project" value="InterPro"/>
</dbReference>
<sequence length="338" mass="38453">MARDKWNSKTSRLVRFRLCNVSSYTTELLEIVSQDPALHVLFIPGNPGLAFVMILFYFCLGECYIGGLFQFLVCCGVIGVVSFYKDFLESLYEFLGGTASVTVIGHISHTKKNWEGGKLFSLQQQIDHKVDFIQQELQKKEIPIVLVGHSIGAYISIETLRRCQDKVIYYVGLYPFLMFNPLSKKQPTYKKVSESPVISALLSFCIGSLGLLPKCARRSLVSKTIGKSWSAPAIDAACSHLLRYHTFRNMLFLAQSEFRELSEAPDWTFMRENKRKITFLFGVDDHWGPLEMYEEISKQVPEICMSIERQGLAHSFCCTEAGSVWIARHVTSLIKNIR</sequence>
<dbReference type="SUPFAM" id="SSF53474">
    <property type="entry name" value="alpha/beta-Hydrolases"/>
    <property type="match status" value="1"/>
</dbReference>
<evidence type="ECO:0000256" key="4">
    <source>
        <dbReference type="ARBA" id="ARBA00022801"/>
    </source>
</evidence>
<dbReference type="Gene3D" id="3.40.50.1820">
    <property type="entry name" value="alpha/beta hydrolase"/>
    <property type="match status" value="1"/>
</dbReference>
<dbReference type="Proteomes" id="UP001159364">
    <property type="component" value="Linkage Group LG08"/>
</dbReference>
<evidence type="ECO:0000313" key="7">
    <source>
        <dbReference type="Proteomes" id="UP001159364"/>
    </source>
</evidence>
<dbReference type="GO" id="GO:0016298">
    <property type="term" value="F:lipase activity"/>
    <property type="evidence" value="ECO:0007669"/>
    <property type="project" value="InterPro"/>
</dbReference>
<dbReference type="PANTHER" id="PTHR13390">
    <property type="entry name" value="LIPASE"/>
    <property type="match status" value="1"/>
</dbReference>
<accession>A0AAV8UAQ5</accession>
<protein>
    <recommendedName>
        <fullName evidence="8">Lipid droplet-associated hydrolase</fullName>
    </recommendedName>
</protein>
<comment type="caution">
    <text evidence="6">The sequence shown here is derived from an EMBL/GenBank/DDBJ whole genome shotgun (WGS) entry which is preliminary data.</text>
</comment>
<dbReference type="AlphaFoldDB" id="A0AAV8UAQ5"/>
<comment type="subcellular location">
    <subcellularLocation>
        <location evidence="1">Lipid droplet</location>
    </subcellularLocation>
</comment>
<evidence type="ECO:0008006" key="8">
    <source>
        <dbReference type="Google" id="ProtNLM"/>
    </source>
</evidence>
<dbReference type="EMBL" id="JAIWQS010000008">
    <property type="protein sequence ID" value="KAJ8899124.1"/>
    <property type="molecule type" value="Genomic_DNA"/>
</dbReference>
<dbReference type="GO" id="GO:0005811">
    <property type="term" value="C:lipid droplet"/>
    <property type="evidence" value="ECO:0007669"/>
    <property type="project" value="UniProtKB-SubCell"/>
</dbReference>
<reference evidence="6 7" key="1">
    <citation type="submission" date="2021-09" db="EMBL/GenBank/DDBJ databases">
        <title>Genomic insights and catalytic innovation underlie evolution of tropane alkaloids biosynthesis.</title>
        <authorList>
            <person name="Wang Y.-J."/>
            <person name="Tian T."/>
            <person name="Huang J.-P."/>
            <person name="Huang S.-X."/>
        </authorList>
    </citation>
    <scope>NUCLEOTIDE SEQUENCE [LARGE SCALE GENOMIC DNA]</scope>
    <source>
        <strain evidence="6">KIB-2018</strain>
        <tissue evidence="6">Leaf</tissue>
    </source>
</reference>
<keyword evidence="4" id="KW-0378">Hydrolase</keyword>
<keyword evidence="5" id="KW-0812">Transmembrane</keyword>
<keyword evidence="5" id="KW-1133">Transmembrane helix</keyword>
<comment type="similarity">
    <text evidence="2">Belongs to the AB hydrolase superfamily. LDAH family.</text>
</comment>
<keyword evidence="3" id="KW-0551">Lipid droplet</keyword>
<evidence type="ECO:0000256" key="5">
    <source>
        <dbReference type="SAM" id="Phobius"/>
    </source>
</evidence>